<dbReference type="AlphaFoldDB" id="A0A516RCN5"/>
<reference evidence="2 3" key="1">
    <citation type="journal article" date="2019" name="J. Ind. Microbiol. Biotechnol.">
        <title>The complete genomic sequence of Streptomyces spectabilis NRRL-2792 and identification of secondary metabolite biosynthetic gene clusters.</title>
        <authorList>
            <person name="Sinha A."/>
            <person name="Phillips-Salemka S."/>
            <person name="Niraula T.A."/>
            <person name="Short K.A."/>
            <person name="Niraula N.P."/>
        </authorList>
    </citation>
    <scope>NUCLEOTIDE SEQUENCE [LARGE SCALE GENOMIC DNA]</scope>
    <source>
        <strain evidence="2 3">NRRL 2792</strain>
    </source>
</reference>
<feature type="region of interest" description="Disordered" evidence="1">
    <location>
        <begin position="70"/>
        <end position="89"/>
    </location>
</feature>
<protein>
    <submittedName>
        <fullName evidence="2">Uncharacterized protein</fullName>
    </submittedName>
</protein>
<organism evidence="2 3">
    <name type="scientific">Streptomyces spectabilis</name>
    <dbReference type="NCBI Taxonomy" id="68270"/>
    <lineage>
        <taxon>Bacteria</taxon>
        <taxon>Bacillati</taxon>
        <taxon>Actinomycetota</taxon>
        <taxon>Actinomycetes</taxon>
        <taxon>Kitasatosporales</taxon>
        <taxon>Streptomycetaceae</taxon>
        <taxon>Streptomyces</taxon>
    </lineage>
</organism>
<evidence type="ECO:0000256" key="1">
    <source>
        <dbReference type="SAM" id="MobiDB-lite"/>
    </source>
</evidence>
<accession>A0A516RCN5</accession>
<name>A0A516RCN5_STRST</name>
<gene>
    <name evidence="2" type="ORF">FH965_24975</name>
</gene>
<dbReference type="RefSeq" id="WP_144320679.1">
    <property type="nucleotide sequence ID" value="NZ_CP040916.1"/>
</dbReference>
<dbReference type="Proteomes" id="UP000316806">
    <property type="component" value="Chromosome"/>
</dbReference>
<evidence type="ECO:0000313" key="2">
    <source>
        <dbReference type="EMBL" id="QDQ13415.1"/>
    </source>
</evidence>
<evidence type="ECO:0000313" key="3">
    <source>
        <dbReference type="Proteomes" id="UP000316806"/>
    </source>
</evidence>
<proteinExistence type="predicted"/>
<dbReference type="EMBL" id="CP040916">
    <property type="protein sequence ID" value="QDQ13415.1"/>
    <property type="molecule type" value="Genomic_DNA"/>
</dbReference>
<sequence length="89" mass="9418">MRAVSSMLSMLSASPGPTRRRAALAAVGAVTGVVLALAADVARAAATTGSRPGRCCGMRRPLRVLRRRRNDQARPVRRPGQEGVVLRKA</sequence>